<evidence type="ECO:0000313" key="4">
    <source>
        <dbReference type="Proteomes" id="UP000481583"/>
    </source>
</evidence>
<dbReference type="RefSeq" id="WP_165236999.1">
    <property type="nucleotide sequence ID" value="NZ_JAAKZV010000049.1"/>
</dbReference>
<name>A0A6G4TZV9_9ACTN</name>
<gene>
    <name evidence="3" type="ORF">G5C51_13960</name>
</gene>
<sequence>MARSAGAGKTALVAAALIGSMMGTVTSAGAADAPKADVAKPTAAEYVAWLDSQNTAEADQTATQFKELSAENQQKFLNYISDPEIAKALAGQKGDPNADPDFESKRTATGERTSTTLAGGDVVVSSESGVTPPASRGSAGDWSCYYWVNNTVLGIEITKHTLTQTYHSTSTEVDKVYSARASHKNLNPGVQVDNQPEDQWISAAGNALAYVTWNVDFVYSGSQIHMDKLQHVRCDETGFREGYIKDA</sequence>
<protein>
    <recommendedName>
        <fullName evidence="5">Secreted protein</fullName>
    </recommendedName>
</protein>
<comment type="caution">
    <text evidence="3">The sequence shown here is derived from an EMBL/GenBank/DDBJ whole genome shotgun (WGS) entry which is preliminary data.</text>
</comment>
<dbReference type="AlphaFoldDB" id="A0A6G4TZV9"/>
<accession>A0A6G4TZV9</accession>
<dbReference type="EMBL" id="JAAKZV010000049">
    <property type="protein sequence ID" value="NGN64996.1"/>
    <property type="molecule type" value="Genomic_DNA"/>
</dbReference>
<evidence type="ECO:0000313" key="3">
    <source>
        <dbReference type="EMBL" id="NGN64996.1"/>
    </source>
</evidence>
<evidence type="ECO:0000256" key="1">
    <source>
        <dbReference type="SAM" id="MobiDB-lite"/>
    </source>
</evidence>
<feature type="chain" id="PRO_5026306813" description="Secreted protein" evidence="2">
    <location>
        <begin position="31"/>
        <end position="247"/>
    </location>
</feature>
<feature type="region of interest" description="Disordered" evidence="1">
    <location>
        <begin position="90"/>
        <end position="138"/>
    </location>
</feature>
<feature type="signal peptide" evidence="2">
    <location>
        <begin position="1"/>
        <end position="30"/>
    </location>
</feature>
<feature type="compositionally biased region" description="Low complexity" evidence="1">
    <location>
        <begin position="119"/>
        <end position="130"/>
    </location>
</feature>
<keyword evidence="2" id="KW-0732">Signal</keyword>
<dbReference type="Proteomes" id="UP000481583">
    <property type="component" value="Unassembled WGS sequence"/>
</dbReference>
<proteinExistence type="predicted"/>
<evidence type="ECO:0008006" key="5">
    <source>
        <dbReference type="Google" id="ProtNLM"/>
    </source>
</evidence>
<evidence type="ECO:0000256" key="2">
    <source>
        <dbReference type="SAM" id="SignalP"/>
    </source>
</evidence>
<organism evidence="3 4">
    <name type="scientific">Streptomyces coryli</name>
    <dbReference type="NCBI Taxonomy" id="1128680"/>
    <lineage>
        <taxon>Bacteria</taxon>
        <taxon>Bacillati</taxon>
        <taxon>Actinomycetota</taxon>
        <taxon>Actinomycetes</taxon>
        <taxon>Kitasatosporales</taxon>
        <taxon>Streptomycetaceae</taxon>
        <taxon>Streptomyces</taxon>
    </lineage>
</organism>
<reference evidence="3 4" key="1">
    <citation type="submission" date="2020-02" db="EMBL/GenBank/DDBJ databases">
        <title>Whole-genome analyses of novel actinobacteria.</title>
        <authorList>
            <person name="Sahin N."/>
        </authorList>
    </citation>
    <scope>NUCLEOTIDE SEQUENCE [LARGE SCALE GENOMIC DNA]</scope>
    <source>
        <strain evidence="3 4">A7024</strain>
    </source>
</reference>
<keyword evidence="4" id="KW-1185">Reference proteome</keyword>